<dbReference type="STRING" id="287986.DV20_28060"/>
<dbReference type="AlphaFoldDB" id="A0A066TUP0"/>
<comment type="caution">
    <text evidence="1">The sequence shown here is derived from an EMBL/GenBank/DDBJ whole genome shotgun (WGS) entry which is preliminary data.</text>
</comment>
<dbReference type="EMBL" id="JMQI01000059">
    <property type="protein sequence ID" value="KDN18911.1"/>
    <property type="molecule type" value="Genomic_DNA"/>
</dbReference>
<gene>
    <name evidence="1" type="ORF">DV20_28060</name>
</gene>
<organism evidence="1 2">
    <name type="scientific">Amycolatopsis rifamycinica</name>
    <dbReference type="NCBI Taxonomy" id="287986"/>
    <lineage>
        <taxon>Bacteria</taxon>
        <taxon>Bacillati</taxon>
        <taxon>Actinomycetota</taxon>
        <taxon>Actinomycetes</taxon>
        <taxon>Pseudonocardiales</taxon>
        <taxon>Pseudonocardiaceae</taxon>
        <taxon>Amycolatopsis</taxon>
    </lineage>
</organism>
<dbReference type="Proteomes" id="UP000027345">
    <property type="component" value="Unassembled WGS sequence"/>
</dbReference>
<reference evidence="1 2" key="1">
    <citation type="submission" date="2014-05" db="EMBL/GenBank/DDBJ databases">
        <title>Draft genome sequence of Amycolatopsis rifamycinica DSM 46095.</title>
        <authorList>
            <person name="Lal R."/>
            <person name="Saxena A."/>
            <person name="Kumari R."/>
            <person name="Mukherjee U."/>
            <person name="Singh P."/>
            <person name="Sangwan N."/>
            <person name="Mahato N.K."/>
        </authorList>
    </citation>
    <scope>NUCLEOTIDE SEQUENCE [LARGE SCALE GENOMIC DNA]</scope>
    <source>
        <strain evidence="1 2">DSM 46095</strain>
    </source>
</reference>
<accession>A0A066TUP0</accession>
<protein>
    <submittedName>
        <fullName evidence="1">Uncharacterized protein</fullName>
    </submittedName>
</protein>
<keyword evidence="2" id="KW-1185">Reference proteome</keyword>
<name>A0A066TUP0_9PSEU</name>
<sequence length="76" mass="8710">MPRFSRPAKLGEVEFAGRYRPARDGERIGGDQRLLERTIAGSVLSRERLRGIGRAITMPLFFGSNALYRWTRCRRG</sequence>
<proteinExistence type="predicted"/>
<evidence type="ECO:0000313" key="2">
    <source>
        <dbReference type="Proteomes" id="UP000027345"/>
    </source>
</evidence>
<evidence type="ECO:0000313" key="1">
    <source>
        <dbReference type="EMBL" id="KDN18911.1"/>
    </source>
</evidence>